<dbReference type="EMBL" id="LAZR01013641">
    <property type="protein sequence ID" value="KKM21037.1"/>
    <property type="molecule type" value="Genomic_DNA"/>
</dbReference>
<gene>
    <name evidence="1" type="ORF">LCGC14_1639460</name>
</gene>
<evidence type="ECO:0000313" key="1">
    <source>
        <dbReference type="EMBL" id="KKM21037.1"/>
    </source>
</evidence>
<organism evidence="1">
    <name type="scientific">marine sediment metagenome</name>
    <dbReference type="NCBI Taxonomy" id="412755"/>
    <lineage>
        <taxon>unclassified sequences</taxon>
        <taxon>metagenomes</taxon>
        <taxon>ecological metagenomes</taxon>
    </lineage>
</organism>
<dbReference type="AlphaFoldDB" id="A0A0F9I0M7"/>
<reference evidence="1" key="1">
    <citation type="journal article" date="2015" name="Nature">
        <title>Complex archaea that bridge the gap between prokaryotes and eukaryotes.</title>
        <authorList>
            <person name="Spang A."/>
            <person name="Saw J.H."/>
            <person name="Jorgensen S.L."/>
            <person name="Zaremba-Niedzwiedzka K."/>
            <person name="Martijn J."/>
            <person name="Lind A.E."/>
            <person name="van Eijk R."/>
            <person name="Schleper C."/>
            <person name="Guy L."/>
            <person name="Ettema T.J."/>
        </authorList>
    </citation>
    <scope>NUCLEOTIDE SEQUENCE</scope>
</reference>
<accession>A0A0F9I0M7</accession>
<comment type="caution">
    <text evidence="1">The sequence shown here is derived from an EMBL/GenBank/DDBJ whole genome shotgun (WGS) entry which is preliminary data.</text>
</comment>
<name>A0A0F9I0M7_9ZZZZ</name>
<protein>
    <submittedName>
        <fullName evidence="1">Uncharacterized protein</fullName>
    </submittedName>
</protein>
<sequence>MSVQSDFNPKIFGCPFGDQCKLPKHQFLCKNPNCKTCTEYALKLKKIFIRKTSTFKFEVL</sequence>
<proteinExistence type="predicted"/>